<sequence>MTVPSRLSDLLTPPVLAALRPGAWRAAPPVADRAAWEHVPAAHRGRVLEAAEAWQRDSRETPPSLELWNHYHRTGERLPYDTAQRLLLNATASAALALALTGEDRWRRDLADDVWRLCELSAWCLPSHYALPEDGSRPPLPQPGRDVLDLACGYAGGMLAAVDSFAGEALEEEYPGIRARMHHEIRTRVLRPWREEVYFWHGIEETPNNWAPWIVSNALLCAAALEEDPAVLAEDSRRALAILDRFRAGYAADGSCDEGATYWWWAGATLFEALDLLEEITDGALDGFVVEPVAAMAAFPMRMQISADSQVNYSDGAASLPPNASWHLLARFGERVQDEAVAAHARWMGGLHPLRLPEQLAPQFLRTLHELRDPAWREAGPEAPGMPRSWYAPGTEIAVMREEEGEVRGWFLAAKGGHNDVSHNHDDVGGVIASLDGLPVLIDAGVGDYRRETFLPETRYTIWTMRSSFHSCPLPGGLEQPPGIGFRAAGTVFSDDGDRAALSADLAGAYPEEAGLRRCDRTATLDRRCREVRIEDDWEAASPLVMEQVLMTLDRPEPLGEGRLRIGPAELRLDPPDLAVRIEEIPLTDVRLRGTWGERVHRTVLTPGTAAARGRSSFVLCRGPGAGGATA</sequence>
<dbReference type="SUPFAM" id="SSF48230">
    <property type="entry name" value="Chondroitin AC/alginate lyase"/>
    <property type="match status" value="1"/>
</dbReference>
<keyword evidence="2" id="KW-1185">Reference proteome</keyword>
<evidence type="ECO:0000313" key="2">
    <source>
        <dbReference type="Proteomes" id="UP001597280"/>
    </source>
</evidence>
<organism evidence="1 2">
    <name type="scientific">Brachybacterium rhamnosum</name>
    <dbReference type="NCBI Taxonomy" id="173361"/>
    <lineage>
        <taxon>Bacteria</taxon>
        <taxon>Bacillati</taxon>
        <taxon>Actinomycetota</taxon>
        <taxon>Actinomycetes</taxon>
        <taxon>Micrococcales</taxon>
        <taxon>Dermabacteraceae</taxon>
        <taxon>Brachybacterium</taxon>
    </lineage>
</organism>
<gene>
    <name evidence="1" type="ORF">ACFSDA_13185</name>
</gene>
<dbReference type="Gene3D" id="1.50.10.100">
    <property type="entry name" value="Chondroitin AC/alginate lyase"/>
    <property type="match status" value="1"/>
</dbReference>
<name>A0ABW4PZB3_9MICO</name>
<protein>
    <submittedName>
        <fullName evidence="1">Heparinase II/III family protein</fullName>
    </submittedName>
</protein>
<reference evidence="2" key="1">
    <citation type="journal article" date="2019" name="Int. J. Syst. Evol. Microbiol.">
        <title>The Global Catalogue of Microorganisms (GCM) 10K type strain sequencing project: providing services to taxonomists for standard genome sequencing and annotation.</title>
        <authorList>
            <consortium name="The Broad Institute Genomics Platform"/>
            <consortium name="The Broad Institute Genome Sequencing Center for Infectious Disease"/>
            <person name="Wu L."/>
            <person name="Ma J."/>
        </authorList>
    </citation>
    <scope>NUCLEOTIDE SEQUENCE [LARGE SCALE GENOMIC DNA]</scope>
    <source>
        <strain evidence="2">JCM 11650</strain>
    </source>
</reference>
<dbReference type="EMBL" id="JBHUFL010000003">
    <property type="protein sequence ID" value="MFD1836021.1"/>
    <property type="molecule type" value="Genomic_DNA"/>
</dbReference>
<dbReference type="Gene3D" id="2.70.98.70">
    <property type="match status" value="1"/>
</dbReference>
<comment type="caution">
    <text evidence="1">The sequence shown here is derived from an EMBL/GenBank/DDBJ whole genome shotgun (WGS) entry which is preliminary data.</text>
</comment>
<accession>A0ABW4PZB3</accession>
<dbReference type="RefSeq" id="WP_343905288.1">
    <property type="nucleotide sequence ID" value="NZ_BAAAIS010000003.1"/>
</dbReference>
<dbReference type="InterPro" id="IPR008929">
    <property type="entry name" value="Chondroitin_lyas"/>
</dbReference>
<proteinExistence type="predicted"/>
<dbReference type="Proteomes" id="UP001597280">
    <property type="component" value="Unassembled WGS sequence"/>
</dbReference>
<evidence type="ECO:0000313" key="1">
    <source>
        <dbReference type="EMBL" id="MFD1836021.1"/>
    </source>
</evidence>